<feature type="region of interest" description="Disordered" evidence="1">
    <location>
        <begin position="616"/>
        <end position="665"/>
    </location>
</feature>
<protein>
    <submittedName>
        <fullName evidence="2">Uncharacterized protein</fullName>
    </submittedName>
</protein>
<feature type="compositionally biased region" description="Polar residues" evidence="1">
    <location>
        <begin position="619"/>
        <end position="633"/>
    </location>
</feature>
<accession>A0ABR4JHX0</accession>
<sequence>MASSRNQPDLYSHLESGGSVLTNVHRLGQETLAIVDRLIEPQTIAEFLKFAVEGTLPNGKRTSLQLITPEDISLVQGSPADDNDPRDIEERVMSRIGSLEDGERLCLLGKNIHAIKNRAWAGIIPLSEQRWREKGLDRDENFDLATQYLSAVIAAFEYLNEPRVMKNMRDTFNLISEHWGQFERMIHARRESGHGVRMRKLWTAFMAAHFEVVTERAHRWVIVHINALRQPLAQQLRTHVPVNLDQVDSVQWKITDRLHILTELAGLADYTIVLPMNGYEGYIPPAVETGVPPALRSTNLLERQKAYAMHLKQVCRREQVRITMERVRREGPNRPRRRNADPADLAETTRLQIECQARVRREARGDPIEPMPKEPWITHGLNAIERSDSDNKGRGFVIYRLTYGQPEDEWKAFQKKLEEHVSDWGMGQTGSSKLKPHLKLHWIDGSEFEIEEGDIAAARKHFLEHYDDELPFRNAGYINKRAFLAVDASSYCSYTGTTYAAATDLVIPGDHTGFVVAVDGEYEEKGGPDRPDECPGYQGHMRILGNLVWGDLFAMLSSQSAIIEDIWPLALEHPNQVYVGPTVPLQIRGWRIQNEIRGMLMRTMAEYGKAKVDGRLWPANNNNSESTPSQPTSIPRRHQRPRPARPARPAPSFDPTGVPHLDGNPPIDDAMRTYLGFQFVRWLREEGRHREAILVEETMRVPPGQIPDMDNVHRRMVLEGAIVEGANRNRQRPREEDGDGDAGGDNSNNPSGGSANQ</sequence>
<dbReference type="EMBL" id="JBFXLU010000130">
    <property type="protein sequence ID" value="KAL2839647.1"/>
    <property type="molecule type" value="Genomic_DNA"/>
</dbReference>
<comment type="caution">
    <text evidence="2">The sequence shown here is derived from an EMBL/GenBank/DDBJ whole genome shotgun (WGS) entry which is preliminary data.</text>
</comment>
<name>A0ABR4JHX0_9EURO</name>
<evidence type="ECO:0000313" key="2">
    <source>
        <dbReference type="EMBL" id="KAL2839647.1"/>
    </source>
</evidence>
<feature type="compositionally biased region" description="Low complexity" evidence="1">
    <location>
        <begin position="744"/>
        <end position="757"/>
    </location>
</feature>
<proteinExistence type="predicted"/>
<evidence type="ECO:0000256" key="1">
    <source>
        <dbReference type="SAM" id="MobiDB-lite"/>
    </source>
</evidence>
<reference evidence="2 3" key="1">
    <citation type="submission" date="2024-07" db="EMBL/GenBank/DDBJ databases">
        <title>Section-level genome sequencing and comparative genomics of Aspergillus sections Usti and Cavernicolus.</title>
        <authorList>
            <consortium name="Lawrence Berkeley National Laboratory"/>
            <person name="Nybo J.L."/>
            <person name="Vesth T.C."/>
            <person name="Theobald S."/>
            <person name="Frisvad J.C."/>
            <person name="Larsen T.O."/>
            <person name="Kjaerboelling I."/>
            <person name="Rothschild-Mancinelli K."/>
            <person name="Lyhne E.K."/>
            <person name="Kogle M.E."/>
            <person name="Barry K."/>
            <person name="Clum A."/>
            <person name="Na H."/>
            <person name="Ledsgaard L."/>
            <person name="Lin J."/>
            <person name="Lipzen A."/>
            <person name="Kuo A."/>
            <person name="Riley R."/>
            <person name="Mondo S."/>
            <person name="Labutti K."/>
            <person name="Haridas S."/>
            <person name="Pangalinan J."/>
            <person name="Salamov A.A."/>
            <person name="Simmons B.A."/>
            <person name="Magnuson J.K."/>
            <person name="Chen J."/>
            <person name="Drula E."/>
            <person name="Henrissat B."/>
            <person name="Wiebenga A."/>
            <person name="Lubbers R.J."/>
            <person name="Gomes A.C."/>
            <person name="Makela M.R."/>
            <person name="Stajich J."/>
            <person name="Grigoriev I.V."/>
            <person name="Mortensen U.H."/>
            <person name="De Vries R.P."/>
            <person name="Baker S.E."/>
            <person name="Andersen M.R."/>
        </authorList>
    </citation>
    <scope>NUCLEOTIDE SEQUENCE [LARGE SCALE GENOMIC DNA]</scope>
    <source>
        <strain evidence="2 3">CBS 123904</strain>
    </source>
</reference>
<dbReference type="Proteomes" id="UP001610446">
    <property type="component" value="Unassembled WGS sequence"/>
</dbReference>
<feature type="compositionally biased region" description="Basic residues" evidence="1">
    <location>
        <begin position="635"/>
        <end position="645"/>
    </location>
</feature>
<evidence type="ECO:0000313" key="3">
    <source>
        <dbReference type="Proteomes" id="UP001610446"/>
    </source>
</evidence>
<gene>
    <name evidence="2" type="ORF">BJY01DRAFT_27341</name>
</gene>
<keyword evidence="3" id="KW-1185">Reference proteome</keyword>
<organism evidence="2 3">
    <name type="scientific">Aspergillus pseudoustus</name>
    <dbReference type="NCBI Taxonomy" id="1810923"/>
    <lineage>
        <taxon>Eukaryota</taxon>
        <taxon>Fungi</taxon>
        <taxon>Dikarya</taxon>
        <taxon>Ascomycota</taxon>
        <taxon>Pezizomycotina</taxon>
        <taxon>Eurotiomycetes</taxon>
        <taxon>Eurotiomycetidae</taxon>
        <taxon>Eurotiales</taxon>
        <taxon>Aspergillaceae</taxon>
        <taxon>Aspergillus</taxon>
        <taxon>Aspergillus subgen. Nidulantes</taxon>
    </lineage>
</organism>
<feature type="region of interest" description="Disordered" evidence="1">
    <location>
        <begin position="722"/>
        <end position="757"/>
    </location>
</feature>